<evidence type="ECO:0000313" key="5">
    <source>
        <dbReference type="Proteomes" id="UP000466607"/>
    </source>
</evidence>
<dbReference type="EMBL" id="AP022586">
    <property type="protein sequence ID" value="BBY18292.1"/>
    <property type="molecule type" value="Genomic_DNA"/>
</dbReference>
<evidence type="ECO:0000256" key="3">
    <source>
        <dbReference type="SAM" id="Phobius"/>
    </source>
</evidence>
<proteinExistence type="predicted"/>
<sequence>MSVGSRIRSARWRLIVPVLVAAASVGSAVILYVTQYRTDVQTDATAASSAVRAASEGTVALLTYKPDTVDADLASAKAHLTGEFLNYYGKFSDEILLPAAKDRAVATEASVVRAAEAEIHPDTAKVLVFVNQTTTSRDRPDASQSASSVMVSLAKVDGHWLISAFDPI</sequence>
<gene>
    <name evidence="4" type="ORF">MLIT_38840</name>
</gene>
<feature type="transmembrane region" description="Helical" evidence="3">
    <location>
        <begin position="12"/>
        <end position="33"/>
    </location>
</feature>
<dbReference type="RefSeq" id="WP_234880273.1">
    <property type="nucleotide sequence ID" value="NZ_AP022586.1"/>
</dbReference>
<accession>A0AAD1IRP0</accession>
<keyword evidence="3" id="KW-1133">Transmembrane helix</keyword>
<name>A0AAD1IRP0_9MYCO</name>
<keyword evidence="2 3" id="KW-0472">Membrane</keyword>
<evidence type="ECO:0000256" key="1">
    <source>
        <dbReference type="ARBA" id="ARBA00004370"/>
    </source>
</evidence>
<dbReference type="AlphaFoldDB" id="A0AAD1IRP0"/>
<evidence type="ECO:0000256" key="2">
    <source>
        <dbReference type="ARBA" id="ARBA00023136"/>
    </source>
</evidence>
<dbReference type="GO" id="GO:0016020">
    <property type="term" value="C:membrane"/>
    <property type="evidence" value="ECO:0007669"/>
    <property type="project" value="UniProtKB-SubCell"/>
</dbReference>
<evidence type="ECO:0008006" key="6">
    <source>
        <dbReference type="Google" id="ProtNLM"/>
    </source>
</evidence>
<comment type="subcellular location">
    <subcellularLocation>
        <location evidence="1">Membrane</location>
    </subcellularLocation>
</comment>
<protein>
    <recommendedName>
        <fullName evidence="6">Twin-arginine translocation pathway signal</fullName>
    </recommendedName>
</protein>
<dbReference type="PANTHER" id="PTHR37042:SF4">
    <property type="entry name" value="OUTER MEMBRANE PROTEIN RV1973"/>
    <property type="match status" value="1"/>
</dbReference>
<evidence type="ECO:0000313" key="4">
    <source>
        <dbReference type="EMBL" id="BBY18292.1"/>
    </source>
</evidence>
<keyword evidence="5" id="KW-1185">Reference proteome</keyword>
<dbReference type="PANTHER" id="PTHR37042">
    <property type="entry name" value="OUTER MEMBRANE PROTEIN RV1973"/>
    <property type="match status" value="1"/>
</dbReference>
<organism evidence="4 5">
    <name type="scientific">Mycolicibacterium litorale</name>
    <dbReference type="NCBI Taxonomy" id="758802"/>
    <lineage>
        <taxon>Bacteria</taxon>
        <taxon>Bacillati</taxon>
        <taxon>Actinomycetota</taxon>
        <taxon>Actinomycetes</taxon>
        <taxon>Mycobacteriales</taxon>
        <taxon>Mycobacteriaceae</taxon>
        <taxon>Mycolicibacterium</taxon>
    </lineage>
</organism>
<reference evidence="4 5" key="1">
    <citation type="journal article" date="2019" name="Emerg. Microbes Infect.">
        <title>Comprehensive subspecies identification of 175 nontuberculous mycobacteria species based on 7547 genomic profiles.</title>
        <authorList>
            <person name="Matsumoto Y."/>
            <person name="Kinjo T."/>
            <person name="Motooka D."/>
            <person name="Nabeya D."/>
            <person name="Jung N."/>
            <person name="Uechi K."/>
            <person name="Horii T."/>
            <person name="Iida T."/>
            <person name="Fujita J."/>
            <person name="Nakamura S."/>
        </authorList>
    </citation>
    <scope>NUCLEOTIDE SEQUENCE [LARGE SCALE GENOMIC DNA]</scope>
    <source>
        <strain evidence="4 5">JCM 17423</strain>
    </source>
</reference>
<dbReference type="Proteomes" id="UP000466607">
    <property type="component" value="Chromosome"/>
</dbReference>
<keyword evidence="3" id="KW-0812">Transmembrane</keyword>